<dbReference type="OrthoDB" id="622132at2"/>
<evidence type="ECO:0000313" key="2">
    <source>
        <dbReference type="Proteomes" id="UP000275394"/>
    </source>
</evidence>
<accession>A0A3N2E0V0</accession>
<dbReference type="GO" id="GO:0019068">
    <property type="term" value="P:virion assembly"/>
    <property type="evidence" value="ECO:0007669"/>
    <property type="project" value="InterPro"/>
</dbReference>
<dbReference type="Proteomes" id="UP000275394">
    <property type="component" value="Unassembled WGS sequence"/>
</dbReference>
<dbReference type="EMBL" id="RKHR01000003">
    <property type="protein sequence ID" value="ROS05716.1"/>
    <property type="molecule type" value="Genomic_DNA"/>
</dbReference>
<reference evidence="1 2" key="1">
    <citation type="submission" date="2018-11" db="EMBL/GenBank/DDBJ databases">
        <title>Genomic Encyclopedia of Type Strains, Phase IV (KMG-IV): sequencing the most valuable type-strain genomes for metagenomic binning, comparative biology and taxonomic classification.</title>
        <authorList>
            <person name="Goeker M."/>
        </authorList>
    </citation>
    <scope>NUCLEOTIDE SEQUENCE [LARGE SCALE GENOMIC DNA]</scope>
    <source>
        <strain evidence="1 2">DSM 100316</strain>
    </source>
</reference>
<comment type="caution">
    <text evidence="1">The sequence shown here is derived from an EMBL/GenBank/DDBJ whole genome shotgun (WGS) entry which is preliminary data.</text>
</comment>
<organism evidence="1 2">
    <name type="scientific">Sinobacterium caligoides</name>
    <dbReference type="NCBI Taxonomy" id="933926"/>
    <lineage>
        <taxon>Bacteria</taxon>
        <taxon>Pseudomonadati</taxon>
        <taxon>Pseudomonadota</taxon>
        <taxon>Gammaproteobacteria</taxon>
        <taxon>Cellvibrionales</taxon>
        <taxon>Spongiibacteraceae</taxon>
        <taxon>Sinobacterium</taxon>
    </lineage>
</organism>
<dbReference type="AlphaFoldDB" id="A0A3N2E0V0"/>
<proteinExistence type="predicted"/>
<dbReference type="NCBIfam" id="TIGR01539">
    <property type="entry name" value="portal_lambda"/>
    <property type="match status" value="1"/>
</dbReference>
<name>A0A3N2E0V0_9GAMM</name>
<dbReference type="Pfam" id="PF05136">
    <property type="entry name" value="Phage_portal_2"/>
    <property type="match status" value="1"/>
</dbReference>
<gene>
    <name evidence="1" type="ORF">EDC56_1265</name>
</gene>
<evidence type="ECO:0000313" key="1">
    <source>
        <dbReference type="EMBL" id="ROS05716.1"/>
    </source>
</evidence>
<sequence length="474" mass="51486">MLDDASNDRTMGSIPITSISAGELIARNAPKLMARSRYMAVNNNSMRQLVRLNVNNIVGDVGVVCVPKPLNRRGKVDAVAAADISRAWGEWSKRNNCDVGGRWSWLDYQDNAVASAAINGDFYIQLLGTGKYGLQLYMIDAARVPTDYSAARSPSPVINGARIDSITGRVDGYQVRGVFDTAGGSITELSAEEVCHGYISEMPGQYRGLPWASSALGDMHNLGKMDNAQLAASRNAASTLGFLTPETPEAAEALGLDPDDPDFEPEFEVEAGQWNTLPAGLKAEEFTGDAYPAAGYAPFVENTQHNIATGAGVSYTSLTGKYENMNYSGDRSSKLDERSNWKKKQRWLINNLHDVVYQRWLESALLAGEIKTIAGVAYGPGEIVRLSHVEWQPRGWDWVDPTKDIAAAKEAVKLKAKTISEIIRAQGKDPVKVWGEYAADIKAMEDAGIPEYMIKLTFADSVSAMTGGGTDEVM</sequence>
<dbReference type="GO" id="GO:0005198">
    <property type="term" value="F:structural molecule activity"/>
    <property type="evidence" value="ECO:0007669"/>
    <property type="project" value="InterPro"/>
</dbReference>
<dbReference type="RefSeq" id="WP_123711611.1">
    <property type="nucleotide sequence ID" value="NZ_RKHR01000003.1"/>
</dbReference>
<keyword evidence="2" id="KW-1185">Reference proteome</keyword>
<protein>
    <submittedName>
        <fullName evidence="1">Lambda family phage portal protein</fullName>
    </submittedName>
</protein>
<dbReference type="InterPro" id="IPR006429">
    <property type="entry name" value="Phage_lambda_portal"/>
</dbReference>